<organism evidence="2 3">
    <name type="scientific">Rhodotorula paludigena</name>
    <dbReference type="NCBI Taxonomy" id="86838"/>
    <lineage>
        <taxon>Eukaryota</taxon>
        <taxon>Fungi</taxon>
        <taxon>Dikarya</taxon>
        <taxon>Basidiomycota</taxon>
        <taxon>Pucciniomycotina</taxon>
        <taxon>Microbotryomycetes</taxon>
        <taxon>Sporidiobolales</taxon>
        <taxon>Sporidiobolaceae</taxon>
        <taxon>Rhodotorula</taxon>
    </lineage>
</organism>
<proteinExistence type="predicted"/>
<dbReference type="EMBL" id="BQKY01000001">
    <property type="protein sequence ID" value="GJN87432.1"/>
    <property type="molecule type" value="Genomic_DNA"/>
</dbReference>
<evidence type="ECO:0000256" key="1">
    <source>
        <dbReference type="SAM" id="MobiDB-lite"/>
    </source>
</evidence>
<feature type="region of interest" description="Disordered" evidence="1">
    <location>
        <begin position="328"/>
        <end position="393"/>
    </location>
</feature>
<evidence type="ECO:0000313" key="2">
    <source>
        <dbReference type="EMBL" id="GJN87432.1"/>
    </source>
</evidence>
<gene>
    <name evidence="2" type="ORF">Rhopal_000381-T1</name>
</gene>
<feature type="compositionally biased region" description="Acidic residues" evidence="1">
    <location>
        <begin position="525"/>
        <end position="542"/>
    </location>
</feature>
<name>A0AAV5GDL6_9BASI</name>
<evidence type="ECO:0000313" key="3">
    <source>
        <dbReference type="Proteomes" id="UP001342314"/>
    </source>
</evidence>
<feature type="compositionally biased region" description="Polar residues" evidence="1">
    <location>
        <begin position="328"/>
        <end position="341"/>
    </location>
</feature>
<comment type="caution">
    <text evidence="2">The sequence shown here is derived from an EMBL/GenBank/DDBJ whole genome shotgun (WGS) entry which is preliminary data.</text>
</comment>
<feature type="region of interest" description="Disordered" evidence="1">
    <location>
        <begin position="448"/>
        <end position="472"/>
    </location>
</feature>
<dbReference type="AlphaFoldDB" id="A0AAV5GDL6"/>
<feature type="compositionally biased region" description="Basic residues" evidence="1">
    <location>
        <begin position="384"/>
        <end position="393"/>
    </location>
</feature>
<feature type="region of interest" description="Disordered" evidence="1">
    <location>
        <begin position="254"/>
        <end position="302"/>
    </location>
</feature>
<keyword evidence="3" id="KW-1185">Reference proteome</keyword>
<dbReference type="Proteomes" id="UP001342314">
    <property type="component" value="Unassembled WGS sequence"/>
</dbReference>
<accession>A0AAV5GDL6</accession>
<sequence length="542" mass="56265">MLSLQVKNALTLVAAKATALLAGTDRPATAHRAPHIGVQDERILKADKWHLASRAYAARDAVTKAKAANAATTKDLEARRAALAARRANLSTAQSLLASLASSHPSASSLSLPTSLPALNSRLAALSSALAAQALDAARVRRILALELLAVYALAPVERPLADPFLPVPLARSTYPPASSSTAAPRLHPPEPFRQSYTLATLALPPLSALWPAPSPTELEALLAHLAHLVRLLALYEGVVLPFTPLPSGFGPGRAGVRATPGWGVAQQQQQQQQQQDDEDESAPSSAPASRRKGAATTAGGPAESYPLVFSSSRKPAQSASSALTAVVTGSSSIGGPSSAKTPGGLDDEDVDDDLPDDLDARSARSSRSDLSSSHAAPSSRAAPARRRAGSSKRAKAVVTGAVALAFDLAFLAWFRAERGGGPGSAREVRVEDLDDLGALVFRAAGVEPEGGAEGQKSVSNPPSDPTVPPPLPRASDFPLSFAACVEHYTTLSLGASTVVLPSRRYRGANALDESAVVVGGRGEFEEDEEGEEDEDWDLVSV</sequence>
<reference evidence="2 3" key="1">
    <citation type="submission" date="2021-12" db="EMBL/GenBank/DDBJ databases">
        <title>High titer production of polyol ester of fatty acids by Rhodotorula paludigena BS15 towards product separation-free biomass refinery.</title>
        <authorList>
            <person name="Mano J."/>
            <person name="Ono H."/>
            <person name="Tanaka T."/>
            <person name="Naito K."/>
            <person name="Sushida H."/>
            <person name="Ike M."/>
            <person name="Tokuyasu K."/>
            <person name="Kitaoka M."/>
        </authorList>
    </citation>
    <scope>NUCLEOTIDE SEQUENCE [LARGE SCALE GENOMIC DNA]</scope>
    <source>
        <strain evidence="2 3">BS15</strain>
    </source>
</reference>
<feature type="compositionally biased region" description="Pro residues" evidence="1">
    <location>
        <begin position="463"/>
        <end position="472"/>
    </location>
</feature>
<protein>
    <submittedName>
        <fullName evidence="2">Uncharacterized protein</fullName>
    </submittedName>
</protein>
<feature type="compositionally biased region" description="Low complexity" evidence="1">
    <location>
        <begin position="364"/>
        <end position="383"/>
    </location>
</feature>
<feature type="compositionally biased region" description="Acidic residues" evidence="1">
    <location>
        <begin position="346"/>
        <end position="358"/>
    </location>
</feature>
<feature type="region of interest" description="Disordered" evidence="1">
    <location>
        <begin position="521"/>
        <end position="542"/>
    </location>
</feature>